<gene>
    <name evidence="2" type="ORF">AB0887_33340</name>
</gene>
<accession>A0ABV3M539</accession>
<dbReference type="SUPFAM" id="SSF103473">
    <property type="entry name" value="MFS general substrate transporter"/>
    <property type="match status" value="1"/>
</dbReference>
<dbReference type="InterPro" id="IPR036259">
    <property type="entry name" value="MFS_trans_sf"/>
</dbReference>
<proteinExistence type="predicted"/>
<dbReference type="Gene3D" id="1.20.1250.20">
    <property type="entry name" value="MFS general substrate transporter like domains"/>
    <property type="match status" value="1"/>
</dbReference>
<name>A0ABV3M539_9ACTN</name>
<evidence type="ECO:0000313" key="3">
    <source>
        <dbReference type="Proteomes" id="UP001553843"/>
    </source>
</evidence>
<feature type="transmembrane region" description="Helical" evidence="1">
    <location>
        <begin position="116"/>
        <end position="136"/>
    </location>
</feature>
<protein>
    <submittedName>
        <fullName evidence="2">MFS transporter</fullName>
    </submittedName>
</protein>
<sequence>MDRLLRRAPPRLRSLHLATRTDACLRILPLLLRHLPDGDQRGRHRRHAGRAADRFGAVKVSAVWFLLTACGAFLLKAQLPLGVAYAIVFVTGIWLFSAQVMVYAATPALYGPAERATGLGWVTGVGRTGAVVGPWLGGAVVAGGDASLGFTTFAVAAVLGAAAISLVPLARGNDSDPGTVGAVPGVLGHRGGKILPKH</sequence>
<dbReference type="Proteomes" id="UP001553843">
    <property type="component" value="Unassembled WGS sequence"/>
</dbReference>
<organism evidence="2 3">
    <name type="scientific">Streptomyces huasconensis</name>
    <dbReference type="NCBI Taxonomy" id="1854574"/>
    <lineage>
        <taxon>Bacteria</taxon>
        <taxon>Bacillati</taxon>
        <taxon>Actinomycetota</taxon>
        <taxon>Actinomycetes</taxon>
        <taxon>Kitasatosporales</taxon>
        <taxon>Streptomycetaceae</taxon>
        <taxon>Streptomyces</taxon>
    </lineage>
</organism>
<dbReference type="Pfam" id="PF07690">
    <property type="entry name" value="MFS_1"/>
    <property type="match status" value="1"/>
</dbReference>
<keyword evidence="1" id="KW-0812">Transmembrane</keyword>
<dbReference type="RefSeq" id="WP_359783361.1">
    <property type="nucleotide sequence ID" value="NZ_JBEYRR010000014.1"/>
</dbReference>
<feature type="transmembrane region" description="Helical" evidence="1">
    <location>
        <begin position="55"/>
        <end position="75"/>
    </location>
</feature>
<feature type="transmembrane region" description="Helical" evidence="1">
    <location>
        <begin position="81"/>
        <end position="104"/>
    </location>
</feature>
<keyword evidence="1" id="KW-1133">Transmembrane helix</keyword>
<evidence type="ECO:0000313" key="2">
    <source>
        <dbReference type="EMBL" id="MEW2366823.1"/>
    </source>
</evidence>
<feature type="transmembrane region" description="Helical" evidence="1">
    <location>
        <begin position="148"/>
        <end position="169"/>
    </location>
</feature>
<keyword evidence="3" id="KW-1185">Reference proteome</keyword>
<reference evidence="2 3" key="1">
    <citation type="submission" date="2024-06" db="EMBL/GenBank/DDBJ databases">
        <title>The Natural Products Discovery Center: Release of the First 8490 Sequenced Strains for Exploring Actinobacteria Biosynthetic Diversity.</title>
        <authorList>
            <person name="Kalkreuter E."/>
            <person name="Kautsar S.A."/>
            <person name="Yang D."/>
            <person name="Bader C.D."/>
            <person name="Teijaro C.N."/>
            <person name="Fluegel L."/>
            <person name="Davis C.M."/>
            <person name="Simpson J.R."/>
            <person name="Lauterbach L."/>
            <person name="Steele A.D."/>
            <person name="Gui C."/>
            <person name="Meng S."/>
            <person name="Li G."/>
            <person name="Viehrig K."/>
            <person name="Ye F."/>
            <person name="Su P."/>
            <person name="Kiefer A.F."/>
            <person name="Nichols A."/>
            <person name="Cepeda A.J."/>
            <person name="Yan W."/>
            <person name="Fan B."/>
            <person name="Jiang Y."/>
            <person name="Adhikari A."/>
            <person name="Zheng C.-J."/>
            <person name="Schuster L."/>
            <person name="Cowan T.M."/>
            <person name="Smanski M.J."/>
            <person name="Chevrette M.G."/>
            <person name="De Carvalho L.P.S."/>
            <person name="Shen B."/>
        </authorList>
    </citation>
    <scope>NUCLEOTIDE SEQUENCE [LARGE SCALE GENOMIC DNA]</scope>
    <source>
        <strain evidence="2 3">NPDC047833</strain>
    </source>
</reference>
<keyword evidence="1" id="KW-0472">Membrane</keyword>
<dbReference type="EMBL" id="JBEYRS010000019">
    <property type="protein sequence ID" value="MEW2366823.1"/>
    <property type="molecule type" value="Genomic_DNA"/>
</dbReference>
<evidence type="ECO:0000256" key="1">
    <source>
        <dbReference type="SAM" id="Phobius"/>
    </source>
</evidence>
<dbReference type="InterPro" id="IPR011701">
    <property type="entry name" value="MFS"/>
</dbReference>
<comment type="caution">
    <text evidence="2">The sequence shown here is derived from an EMBL/GenBank/DDBJ whole genome shotgun (WGS) entry which is preliminary data.</text>
</comment>